<feature type="compositionally biased region" description="Polar residues" evidence="6">
    <location>
        <begin position="774"/>
        <end position="787"/>
    </location>
</feature>
<evidence type="ECO:0000256" key="3">
    <source>
        <dbReference type="ARBA" id="ARBA00022989"/>
    </source>
</evidence>
<feature type="compositionally biased region" description="Polar residues" evidence="6">
    <location>
        <begin position="887"/>
        <end position="902"/>
    </location>
</feature>
<keyword evidence="3 7" id="KW-1133">Transmembrane helix</keyword>
<comment type="caution">
    <text evidence="9">The sequence shown here is derived from an EMBL/GenBank/DDBJ whole genome shotgun (WGS) entry which is preliminary data.</text>
</comment>
<dbReference type="PROSITE" id="PS50268">
    <property type="entry name" value="CADHERIN_2"/>
    <property type="match status" value="2"/>
</dbReference>
<protein>
    <submittedName>
        <fullName evidence="9">Protocadherin Fat 4</fullName>
    </submittedName>
</protein>
<reference evidence="9 10" key="1">
    <citation type="submission" date="2020-10" db="EMBL/GenBank/DDBJ databases">
        <authorList>
            <person name="Klimov P.B."/>
            <person name="Dyachkov S.M."/>
            <person name="Chetverikov P.E."/>
        </authorList>
    </citation>
    <scope>NUCLEOTIDE SEQUENCE [LARGE SCALE GENOMIC DNA]</scope>
    <source>
        <strain evidence="9">BMOC 18-1129-001#AD2665</strain>
        <tissue evidence="9">Entire mites</tissue>
    </source>
</reference>
<feature type="compositionally biased region" description="Low complexity" evidence="6">
    <location>
        <begin position="751"/>
        <end position="773"/>
    </location>
</feature>
<accession>A0ABQ7S6K8</accession>
<feature type="transmembrane region" description="Helical" evidence="7">
    <location>
        <begin position="697"/>
        <end position="717"/>
    </location>
</feature>
<keyword evidence="4" id="KW-0325">Glycoprotein</keyword>
<feature type="compositionally biased region" description="Polar residues" evidence="6">
    <location>
        <begin position="36"/>
        <end position="46"/>
    </location>
</feature>
<dbReference type="InterPro" id="IPR015919">
    <property type="entry name" value="Cadherin-like_sf"/>
</dbReference>
<feature type="compositionally biased region" description="Polar residues" evidence="6">
    <location>
        <begin position="818"/>
        <end position="827"/>
    </location>
</feature>
<dbReference type="PANTHER" id="PTHR24026:SF136">
    <property type="entry name" value="PROTOCADHERIN-23"/>
    <property type="match status" value="1"/>
</dbReference>
<evidence type="ECO:0000256" key="6">
    <source>
        <dbReference type="SAM" id="MobiDB-lite"/>
    </source>
</evidence>
<evidence type="ECO:0000256" key="2">
    <source>
        <dbReference type="ARBA" id="ARBA00022889"/>
    </source>
</evidence>
<organism evidence="9 10">
    <name type="scientific">Fragariocoptes setiger</name>
    <dbReference type="NCBI Taxonomy" id="1670756"/>
    <lineage>
        <taxon>Eukaryota</taxon>
        <taxon>Metazoa</taxon>
        <taxon>Ecdysozoa</taxon>
        <taxon>Arthropoda</taxon>
        <taxon>Chelicerata</taxon>
        <taxon>Arachnida</taxon>
        <taxon>Acari</taxon>
        <taxon>Acariformes</taxon>
        <taxon>Trombidiformes</taxon>
        <taxon>Prostigmata</taxon>
        <taxon>Eupodina</taxon>
        <taxon>Eriophyoidea</taxon>
        <taxon>Phytoptidae</taxon>
        <taxon>Fragariocoptes</taxon>
    </lineage>
</organism>
<gene>
    <name evidence="9" type="primary">FAT4</name>
    <name evidence="9" type="ORF">GZH46_02424</name>
</gene>
<evidence type="ECO:0000259" key="8">
    <source>
        <dbReference type="PROSITE" id="PS50268"/>
    </source>
</evidence>
<proteinExistence type="predicted"/>
<dbReference type="Gene3D" id="2.60.40.60">
    <property type="entry name" value="Cadherins"/>
    <property type="match status" value="4"/>
</dbReference>
<dbReference type="Pfam" id="PF00028">
    <property type="entry name" value="Cadherin"/>
    <property type="match status" value="1"/>
</dbReference>
<feature type="compositionally biased region" description="Polar residues" evidence="6">
    <location>
        <begin position="741"/>
        <end position="750"/>
    </location>
</feature>
<evidence type="ECO:0000256" key="7">
    <source>
        <dbReference type="SAM" id="Phobius"/>
    </source>
</evidence>
<evidence type="ECO:0000256" key="4">
    <source>
        <dbReference type="ARBA" id="ARBA00023180"/>
    </source>
</evidence>
<dbReference type="EMBL" id="JAIFTH010000700">
    <property type="protein sequence ID" value="KAG9509069.1"/>
    <property type="molecule type" value="Genomic_DNA"/>
</dbReference>
<dbReference type="InterPro" id="IPR002126">
    <property type="entry name" value="Cadherin-like_dom"/>
</dbReference>
<feature type="region of interest" description="Disordered" evidence="6">
    <location>
        <begin position="1111"/>
        <end position="1139"/>
    </location>
</feature>
<feature type="region of interest" description="Disordered" evidence="6">
    <location>
        <begin position="727"/>
        <end position="828"/>
    </location>
</feature>
<feature type="region of interest" description="Disordered" evidence="6">
    <location>
        <begin position="36"/>
        <end position="66"/>
    </location>
</feature>
<dbReference type="CDD" id="cd11304">
    <property type="entry name" value="Cadherin_repeat"/>
    <property type="match status" value="2"/>
</dbReference>
<feature type="region of interest" description="Disordered" evidence="6">
    <location>
        <begin position="879"/>
        <end position="930"/>
    </location>
</feature>
<evidence type="ECO:0000256" key="5">
    <source>
        <dbReference type="PROSITE-ProRule" id="PRU00043"/>
    </source>
</evidence>
<keyword evidence="7" id="KW-0472">Membrane</keyword>
<evidence type="ECO:0000313" key="10">
    <source>
        <dbReference type="Proteomes" id="UP000825002"/>
    </source>
</evidence>
<feature type="domain" description="Cadherin" evidence="8">
    <location>
        <begin position="161"/>
        <end position="266"/>
    </location>
</feature>
<dbReference type="PANTHER" id="PTHR24026">
    <property type="entry name" value="FAT ATYPICAL CADHERIN-RELATED"/>
    <property type="match status" value="1"/>
</dbReference>
<keyword evidence="1 7" id="KW-0812">Transmembrane</keyword>
<evidence type="ECO:0000256" key="1">
    <source>
        <dbReference type="ARBA" id="ARBA00022692"/>
    </source>
</evidence>
<keyword evidence="10" id="KW-1185">Reference proteome</keyword>
<feature type="domain" description="Cadherin" evidence="8">
    <location>
        <begin position="439"/>
        <end position="540"/>
    </location>
</feature>
<keyword evidence="5" id="KW-0106">Calcium</keyword>
<dbReference type="PRINTS" id="PR00205">
    <property type="entry name" value="CADHERIN"/>
</dbReference>
<dbReference type="Proteomes" id="UP000825002">
    <property type="component" value="Unassembled WGS sequence"/>
</dbReference>
<keyword evidence="2" id="KW-0130">Cell adhesion</keyword>
<name>A0ABQ7S6K8_9ACAR</name>
<dbReference type="SMART" id="SM00112">
    <property type="entry name" value="CA"/>
    <property type="match status" value="3"/>
</dbReference>
<evidence type="ECO:0000313" key="9">
    <source>
        <dbReference type="EMBL" id="KAG9509069.1"/>
    </source>
</evidence>
<sequence length="1188" mass="130139">MSSMNLATFESTIALDSVASFITNGSPSALAQQLTQQSKTLANNDGQRSDDNSNSKSHTKRSEHRLELGGQFSRHHSDGHQQRRAIDSLVPIKLAPGTKDIVLHRLLDKESTEGEQNIIVGVKCRPIARGNAQLIKEAAGEVTIPVRIIITDANDHAPEFLGAPFTVNISETAPLGTVVARDLIAHDADSAGPHSTLEYHVADSASPLQFVNSFEPTLVLVAPLDYETLPSFEMAIVASDQGEPQHTTSATVHVNVLDFDDQNPRFSNERYTINMDAHDDTPLGQPLQVLPRPLYAEDGDRGIRAPLEYSFEDALTVDTNSLTGKNSTQSGLPRASEYLHLDAMSGEIRLIREWPHNWHAPVTLVVRAQQLDNRDRCTLTTLTLVRSLNTNVELGSTIIPTLSTSTSTLASVATMRHSKASRTGSLPESTENKLELIFDSSAYSAFVYENSSISDTIVRVSAHFNQPPNLKNMARVNYQLLEEQNLFAINGLGEIHVKTALDYEKAQRHVFRVLATHHKVSDIVDVTVNVLNINDNEPKFSLEKYIFYLSETRLNHQADGTIIVGQVHVTDADADDSLTLLLAGQHAHLFSINPRGTLSVAKHIASRGLNVSQCHLSAVASDTDARHTTSATILVHVAPSLMGKPLGLAPNEGKLLPVVTTSASTTTAGSRRSPTATMMASVQHIIHTVLFEAPRSALILALVLVLLLVTLIVLIITMTIRSFRRRKCPSRQHRVAPLDSANGTSAQRMLTSSGSSSSSSCMGSSAASSPSTSYTGDSGGNVSLNGAQTQRLKRHQQQQQTLNDRKQPTPANVYVNYPASNHSSLANHPNDIASNLRLETKNTDPWPVCDYSILANVRRTAKTKSPACDDSLNISGHYNVQRPDMDGNNTCERNGQNKNANKCEQDDDEDDGGFRRYSTLGSVRGRRSMDRNINNQSMALAQTQTQTSAQDGTASVSLMAMIRQQGARKQASTISNGDASNDIGNASRVSVIKWPQGSIPRRVKKLTWDDEEDELAFTRISDAQHHRYVSQFEAAKNNQRLRSVMSPNLVGVSVDADDCDDDTNNDDHLRRLGGSTIMVHANQTRPLEPSDYSNQDRQTNHLQVALPSTIAPTDGKHCDSNEHSTLPDTAKKSSPHDSYYYTNGQTTIKRGPKYHQRNDLHVQVQLEHQHRKLAALAASRLPDVTVYF</sequence>
<dbReference type="SUPFAM" id="SSF49313">
    <property type="entry name" value="Cadherin-like"/>
    <property type="match status" value="3"/>
</dbReference>